<evidence type="ECO:0000256" key="6">
    <source>
        <dbReference type="ARBA" id="ARBA00022840"/>
    </source>
</evidence>
<evidence type="ECO:0000259" key="12">
    <source>
        <dbReference type="PROSITE" id="PS50929"/>
    </source>
</evidence>
<keyword evidence="4 10" id="KW-0812">Transmembrane</keyword>
<dbReference type="AlphaFoldDB" id="A0A375I3P4"/>
<evidence type="ECO:0000256" key="8">
    <source>
        <dbReference type="ARBA" id="ARBA00023136"/>
    </source>
</evidence>
<keyword evidence="3" id="KW-1003">Cell membrane</keyword>
<dbReference type="GO" id="GO:0005524">
    <property type="term" value="F:ATP binding"/>
    <property type="evidence" value="ECO:0007669"/>
    <property type="project" value="UniProtKB-KW"/>
</dbReference>
<feature type="transmembrane region" description="Helical" evidence="10">
    <location>
        <begin position="150"/>
        <end position="172"/>
    </location>
</feature>
<dbReference type="SUPFAM" id="SSF90123">
    <property type="entry name" value="ABC transporter transmembrane region"/>
    <property type="match status" value="1"/>
</dbReference>
<organism evidence="13 14">
    <name type="scientific">Propionibacterium ruminifibrarum</name>
    <dbReference type="NCBI Taxonomy" id="1962131"/>
    <lineage>
        <taxon>Bacteria</taxon>
        <taxon>Bacillati</taxon>
        <taxon>Actinomycetota</taxon>
        <taxon>Actinomycetes</taxon>
        <taxon>Propionibacteriales</taxon>
        <taxon>Propionibacteriaceae</taxon>
        <taxon>Propionibacterium</taxon>
    </lineage>
</organism>
<dbReference type="EMBL" id="OMOH01000003">
    <property type="protein sequence ID" value="SPF68017.1"/>
    <property type="molecule type" value="Genomic_DNA"/>
</dbReference>
<evidence type="ECO:0000256" key="3">
    <source>
        <dbReference type="ARBA" id="ARBA00022475"/>
    </source>
</evidence>
<evidence type="ECO:0000256" key="7">
    <source>
        <dbReference type="ARBA" id="ARBA00022989"/>
    </source>
</evidence>
<gene>
    <name evidence="13" type="ORF">PROPJV5_0974</name>
</gene>
<dbReference type="Gene3D" id="1.20.1560.10">
    <property type="entry name" value="ABC transporter type 1, transmembrane domain"/>
    <property type="match status" value="1"/>
</dbReference>
<evidence type="ECO:0000313" key="13">
    <source>
        <dbReference type="EMBL" id="SPF68017.1"/>
    </source>
</evidence>
<evidence type="ECO:0000256" key="4">
    <source>
        <dbReference type="ARBA" id="ARBA00022692"/>
    </source>
</evidence>
<dbReference type="InterPro" id="IPR027417">
    <property type="entry name" value="P-loop_NTPase"/>
</dbReference>
<keyword evidence="2" id="KW-0813">Transport</keyword>
<dbReference type="PANTHER" id="PTHR24221">
    <property type="entry name" value="ATP-BINDING CASSETTE SUB-FAMILY B"/>
    <property type="match status" value="1"/>
</dbReference>
<evidence type="ECO:0000313" key="14">
    <source>
        <dbReference type="Proteomes" id="UP000265962"/>
    </source>
</evidence>
<dbReference type="InterPro" id="IPR003593">
    <property type="entry name" value="AAA+_ATPase"/>
</dbReference>
<dbReference type="PANTHER" id="PTHR24221:SF654">
    <property type="entry name" value="ATP-BINDING CASSETTE SUB-FAMILY B MEMBER 6"/>
    <property type="match status" value="1"/>
</dbReference>
<dbReference type="PROSITE" id="PS50893">
    <property type="entry name" value="ABC_TRANSPORTER_2"/>
    <property type="match status" value="1"/>
</dbReference>
<protein>
    <submittedName>
        <fullName evidence="13">AAA+ ATPase domain</fullName>
    </submittedName>
</protein>
<reference evidence="14" key="1">
    <citation type="submission" date="2018-02" db="EMBL/GenBank/DDBJ databases">
        <authorList>
            <person name="Hornung B."/>
        </authorList>
    </citation>
    <scope>NUCLEOTIDE SEQUENCE [LARGE SCALE GENOMIC DNA]</scope>
</reference>
<dbReference type="PROSITE" id="PS50929">
    <property type="entry name" value="ABC_TM1F"/>
    <property type="match status" value="1"/>
</dbReference>
<feature type="transmembrane region" description="Helical" evidence="10">
    <location>
        <begin position="55"/>
        <end position="79"/>
    </location>
</feature>
<dbReference type="GO" id="GO:0016887">
    <property type="term" value="F:ATP hydrolysis activity"/>
    <property type="evidence" value="ECO:0007669"/>
    <property type="project" value="InterPro"/>
</dbReference>
<dbReference type="RefSeq" id="WP_147385351.1">
    <property type="nucleotide sequence ID" value="NZ_OMOH01000003.1"/>
</dbReference>
<dbReference type="Pfam" id="PF00005">
    <property type="entry name" value="ABC_tran"/>
    <property type="match status" value="1"/>
</dbReference>
<dbReference type="SUPFAM" id="SSF52540">
    <property type="entry name" value="P-loop containing nucleoside triphosphate hydrolases"/>
    <property type="match status" value="1"/>
</dbReference>
<sequence>MGFWELVRPVRGQVVAGTALQGLGALAALVPMAAIVELSGVLIAGGAGSTAWRWLLVAVGGVIARMALTGAGAVVLHFADSALAADLRLRLSAQLSRIPVGQARSVGSGRLLKLVSDDVAALHTLVAHASGDTVVAVVTAVGAFGLLARYAWPLALVALVPVLGFLGVFGAMMGRAVSQFDQYDEARGRLNAATTEFTRGVYVVKTFGRAGHASEQYARAVDDYARFYGRWMGPMITSSALGLAIVSAPSVLAVMGLSALAMVRAGRVDVTGAVAGLVLGIGLAIPLTQMDGYSVKLRAAREAAARIGAFLAAEPLPVDTDPVPAEWGEGGDVELREARLRYEPGAPEAVSGVSLHILPGTVTALVGPSGAGKSSCAGLIPRFWDPTGGRVLLAGTDLRRYRVEDLHRHVDFVLQDGRLLPLSLAENISLGRPGAGQQQVEDAARRAGIHQRICELPRGYDSVPGVDALLSGGESQRVAVARVLLAGAPVLLLDEATSYADPENEVLLQQALSTAARGRTVLVIAHRLAAVQDVDSIVVLDEGRVAQQGTHDELLDRDGLYRRLWRMQGAGSADPLSGPGDGQETTR</sequence>
<proteinExistence type="inferred from homology"/>
<evidence type="ECO:0000256" key="5">
    <source>
        <dbReference type="ARBA" id="ARBA00022741"/>
    </source>
</evidence>
<dbReference type="Gene3D" id="3.40.50.300">
    <property type="entry name" value="P-loop containing nucleotide triphosphate hydrolases"/>
    <property type="match status" value="1"/>
</dbReference>
<evidence type="ECO:0000259" key="11">
    <source>
        <dbReference type="PROSITE" id="PS50893"/>
    </source>
</evidence>
<dbReference type="InterPro" id="IPR036640">
    <property type="entry name" value="ABC1_TM_sf"/>
</dbReference>
<evidence type="ECO:0000256" key="9">
    <source>
        <dbReference type="ARBA" id="ARBA00061644"/>
    </source>
</evidence>
<evidence type="ECO:0000256" key="10">
    <source>
        <dbReference type="SAM" id="Phobius"/>
    </source>
</evidence>
<accession>A0A375I3P4</accession>
<dbReference type="Proteomes" id="UP000265962">
    <property type="component" value="Unassembled WGS sequence"/>
</dbReference>
<keyword evidence="6" id="KW-0067">ATP-binding</keyword>
<feature type="transmembrane region" description="Helical" evidence="10">
    <location>
        <begin position="240"/>
        <end position="264"/>
    </location>
</feature>
<feature type="transmembrane region" description="Helical" evidence="10">
    <location>
        <begin position="20"/>
        <end position="43"/>
    </location>
</feature>
<keyword evidence="8 10" id="KW-0472">Membrane</keyword>
<feature type="domain" description="ABC transmembrane type-1" evidence="12">
    <location>
        <begin position="15"/>
        <end position="290"/>
    </location>
</feature>
<dbReference type="InterPro" id="IPR011527">
    <property type="entry name" value="ABC1_TM_dom"/>
</dbReference>
<evidence type="ECO:0000256" key="2">
    <source>
        <dbReference type="ARBA" id="ARBA00022448"/>
    </source>
</evidence>
<keyword evidence="7 10" id="KW-1133">Transmembrane helix</keyword>
<dbReference type="InterPro" id="IPR039421">
    <property type="entry name" value="Type_1_exporter"/>
</dbReference>
<keyword evidence="5" id="KW-0547">Nucleotide-binding</keyword>
<dbReference type="InterPro" id="IPR017871">
    <property type="entry name" value="ABC_transporter-like_CS"/>
</dbReference>
<dbReference type="GO" id="GO:0005886">
    <property type="term" value="C:plasma membrane"/>
    <property type="evidence" value="ECO:0007669"/>
    <property type="project" value="UniProtKB-SubCell"/>
</dbReference>
<keyword evidence="14" id="KW-1185">Reference proteome</keyword>
<dbReference type="GO" id="GO:0140359">
    <property type="term" value="F:ABC-type transporter activity"/>
    <property type="evidence" value="ECO:0007669"/>
    <property type="project" value="InterPro"/>
</dbReference>
<dbReference type="Pfam" id="PF00664">
    <property type="entry name" value="ABC_membrane"/>
    <property type="match status" value="1"/>
</dbReference>
<dbReference type="GO" id="GO:0034040">
    <property type="term" value="F:ATPase-coupled lipid transmembrane transporter activity"/>
    <property type="evidence" value="ECO:0007669"/>
    <property type="project" value="TreeGrafter"/>
</dbReference>
<comment type="subcellular location">
    <subcellularLocation>
        <location evidence="1">Cell membrane</location>
        <topology evidence="1">Multi-pass membrane protein</topology>
    </subcellularLocation>
</comment>
<dbReference type="FunFam" id="3.40.50.300:FF:000299">
    <property type="entry name" value="ABC transporter ATP-binding protein/permease"/>
    <property type="match status" value="1"/>
</dbReference>
<comment type="similarity">
    <text evidence="9">Belongs to the ABC transporter superfamily. Lipid exporter (TC 3.A.1.106) family.</text>
</comment>
<evidence type="ECO:0000256" key="1">
    <source>
        <dbReference type="ARBA" id="ARBA00004651"/>
    </source>
</evidence>
<dbReference type="SMART" id="SM00382">
    <property type="entry name" value="AAA"/>
    <property type="match status" value="1"/>
</dbReference>
<dbReference type="PROSITE" id="PS00211">
    <property type="entry name" value="ABC_TRANSPORTER_1"/>
    <property type="match status" value="1"/>
</dbReference>
<dbReference type="OrthoDB" id="9806127at2"/>
<feature type="transmembrane region" description="Helical" evidence="10">
    <location>
        <begin position="270"/>
        <end position="288"/>
    </location>
</feature>
<feature type="domain" description="ABC transporter" evidence="11">
    <location>
        <begin position="335"/>
        <end position="567"/>
    </location>
</feature>
<name>A0A375I3P4_9ACTN</name>
<dbReference type="InterPro" id="IPR003439">
    <property type="entry name" value="ABC_transporter-like_ATP-bd"/>
</dbReference>